<proteinExistence type="predicted"/>
<organism evidence="2 3">
    <name type="scientific">Flavobacterium buctense</name>
    <dbReference type="NCBI Taxonomy" id="1648146"/>
    <lineage>
        <taxon>Bacteria</taxon>
        <taxon>Pseudomonadati</taxon>
        <taxon>Bacteroidota</taxon>
        <taxon>Flavobacteriia</taxon>
        <taxon>Flavobacteriales</taxon>
        <taxon>Flavobacteriaceae</taxon>
        <taxon>Flavobacterium</taxon>
    </lineage>
</organism>
<dbReference type="Gene3D" id="3.90.550.10">
    <property type="entry name" value="Spore Coat Polysaccharide Biosynthesis Protein SpsA, Chain A"/>
    <property type="match status" value="1"/>
</dbReference>
<dbReference type="Pfam" id="PF00535">
    <property type="entry name" value="Glycos_transf_2"/>
    <property type="match status" value="1"/>
</dbReference>
<keyword evidence="2" id="KW-0328">Glycosyltransferase</keyword>
<dbReference type="InterPro" id="IPR050834">
    <property type="entry name" value="Glycosyltransf_2"/>
</dbReference>
<comment type="caution">
    <text evidence="2">The sequence shown here is derived from an EMBL/GenBank/DDBJ whole genome shotgun (WGS) entry which is preliminary data.</text>
</comment>
<dbReference type="PANTHER" id="PTHR43685:SF2">
    <property type="entry name" value="GLYCOSYLTRANSFERASE 2-LIKE DOMAIN-CONTAINING PROTEIN"/>
    <property type="match status" value="1"/>
</dbReference>
<feature type="domain" description="Glycosyltransferase 2-like" evidence="1">
    <location>
        <begin position="5"/>
        <end position="141"/>
    </location>
</feature>
<dbReference type="SUPFAM" id="SSF53448">
    <property type="entry name" value="Nucleotide-diphospho-sugar transferases"/>
    <property type="match status" value="1"/>
</dbReference>
<evidence type="ECO:0000259" key="1">
    <source>
        <dbReference type="Pfam" id="PF00535"/>
    </source>
</evidence>
<evidence type="ECO:0000313" key="3">
    <source>
        <dbReference type="Proteomes" id="UP001491349"/>
    </source>
</evidence>
<dbReference type="PANTHER" id="PTHR43685">
    <property type="entry name" value="GLYCOSYLTRANSFERASE"/>
    <property type="match status" value="1"/>
</dbReference>
<dbReference type="EC" id="2.4.-.-" evidence="2"/>
<dbReference type="CDD" id="cd00761">
    <property type="entry name" value="Glyco_tranf_GTA_type"/>
    <property type="match status" value="1"/>
</dbReference>
<reference evidence="2 3" key="1">
    <citation type="submission" date="2024-04" db="EMBL/GenBank/DDBJ databases">
        <title>draft genome sequnece of Flavobacterium buctense JCM 30750.</title>
        <authorList>
            <person name="Kim D.-U."/>
        </authorList>
    </citation>
    <scope>NUCLEOTIDE SEQUENCE [LARGE SCALE GENOMIC DNA]</scope>
    <source>
        <strain evidence="2 3">JCM 30750</strain>
    </source>
</reference>
<dbReference type="GO" id="GO:0016757">
    <property type="term" value="F:glycosyltransferase activity"/>
    <property type="evidence" value="ECO:0007669"/>
    <property type="project" value="UniProtKB-KW"/>
</dbReference>
<dbReference type="InterPro" id="IPR029044">
    <property type="entry name" value="Nucleotide-diphossugar_trans"/>
</dbReference>
<name>A0ABU9E0Y4_9FLAO</name>
<dbReference type="RefSeq" id="WP_187660687.1">
    <property type="nucleotide sequence ID" value="NZ_JACTAB010000005.1"/>
</dbReference>
<dbReference type="EMBL" id="JBBPCB010000004">
    <property type="protein sequence ID" value="MEK8180216.1"/>
    <property type="molecule type" value="Genomic_DNA"/>
</dbReference>
<accession>A0ABU9E0Y4</accession>
<dbReference type="InterPro" id="IPR001173">
    <property type="entry name" value="Glyco_trans_2-like"/>
</dbReference>
<dbReference type="Proteomes" id="UP001491349">
    <property type="component" value="Unassembled WGS sequence"/>
</dbReference>
<sequence>MNFTLIICTYMRPHPLLKLLTSVKEQTLYPNEILIVDGSVNDETKAVIEQTYFENLTYFQVTKEHRGLTKQRNFGVFKVSPEAEVVCFLDDDTVLEPHYFEEISKAYQSDDAIVGVAGIAINENRWVKKEPNKVYNNYKYYEFEGYVYPEGSRNILRNYLGLQSDLGPGRMPEFSHGRTCGFPLTGKNYEVDLLIGMSFSFKKIVFDTIKFSHYFEGYGLYEDADFSIRAQRLGKNVIATKAQLSHYHDQSGRPNKYQYGKMVTRNGWFVWRVKYPKPSLKAKLKWTAISLVLIIIRFSNIFTTNKRQEAFTESLGRILGLVSLLFDQPKTES</sequence>
<keyword evidence="2" id="KW-0808">Transferase</keyword>
<evidence type="ECO:0000313" key="2">
    <source>
        <dbReference type="EMBL" id="MEK8180216.1"/>
    </source>
</evidence>
<gene>
    <name evidence="2" type="ORF">WMW71_07675</name>
</gene>
<keyword evidence="3" id="KW-1185">Reference proteome</keyword>
<protein>
    <submittedName>
        <fullName evidence="2">Glycosyltransferase</fullName>
        <ecNumber evidence="2">2.4.-.-</ecNumber>
    </submittedName>
</protein>